<proteinExistence type="predicted"/>
<dbReference type="PANTHER" id="PTHR35179:SF1">
    <property type="entry name" value="INTEGRAL MEMBRANE PROTEIN"/>
    <property type="match status" value="1"/>
</dbReference>
<name>A0A6G1IR02_9PLEO</name>
<evidence type="ECO:0000313" key="2">
    <source>
        <dbReference type="EMBL" id="KAF2680528.1"/>
    </source>
</evidence>
<feature type="compositionally biased region" description="Gly residues" evidence="1">
    <location>
        <begin position="526"/>
        <end position="551"/>
    </location>
</feature>
<gene>
    <name evidence="2" type="ORF">K458DRAFT_434359</name>
</gene>
<dbReference type="AlphaFoldDB" id="A0A6G1IR02"/>
<feature type="compositionally biased region" description="Basic residues" evidence="1">
    <location>
        <begin position="19"/>
        <end position="29"/>
    </location>
</feature>
<feature type="region of interest" description="Disordered" evidence="1">
    <location>
        <begin position="1"/>
        <end position="92"/>
    </location>
</feature>
<keyword evidence="3" id="KW-1185">Reference proteome</keyword>
<dbReference type="PANTHER" id="PTHR35179">
    <property type="entry name" value="PROTEIN CBG02620"/>
    <property type="match status" value="1"/>
</dbReference>
<reference evidence="2" key="1">
    <citation type="journal article" date="2020" name="Stud. Mycol.">
        <title>101 Dothideomycetes genomes: a test case for predicting lifestyles and emergence of pathogens.</title>
        <authorList>
            <person name="Haridas S."/>
            <person name="Albert R."/>
            <person name="Binder M."/>
            <person name="Bloem J."/>
            <person name="Labutti K."/>
            <person name="Salamov A."/>
            <person name="Andreopoulos B."/>
            <person name="Baker S."/>
            <person name="Barry K."/>
            <person name="Bills G."/>
            <person name="Bluhm B."/>
            <person name="Cannon C."/>
            <person name="Castanera R."/>
            <person name="Culley D."/>
            <person name="Daum C."/>
            <person name="Ezra D."/>
            <person name="Gonzalez J."/>
            <person name="Henrissat B."/>
            <person name="Kuo A."/>
            <person name="Liang C."/>
            <person name="Lipzen A."/>
            <person name="Lutzoni F."/>
            <person name="Magnuson J."/>
            <person name="Mondo S."/>
            <person name="Nolan M."/>
            <person name="Ohm R."/>
            <person name="Pangilinan J."/>
            <person name="Park H.-J."/>
            <person name="Ramirez L."/>
            <person name="Alfaro M."/>
            <person name="Sun H."/>
            <person name="Tritt A."/>
            <person name="Yoshinaga Y."/>
            <person name="Zwiers L.-H."/>
            <person name="Turgeon B."/>
            <person name="Goodwin S."/>
            <person name="Spatafora J."/>
            <person name="Crous P."/>
            <person name="Grigoriev I."/>
        </authorList>
    </citation>
    <scope>NUCLEOTIDE SEQUENCE</scope>
    <source>
        <strain evidence="2">CBS 122367</strain>
    </source>
</reference>
<evidence type="ECO:0000256" key="1">
    <source>
        <dbReference type="SAM" id="MobiDB-lite"/>
    </source>
</evidence>
<dbReference type="EMBL" id="MU005596">
    <property type="protein sequence ID" value="KAF2680528.1"/>
    <property type="molecule type" value="Genomic_DNA"/>
</dbReference>
<dbReference type="Proteomes" id="UP000799291">
    <property type="component" value="Unassembled WGS sequence"/>
</dbReference>
<evidence type="ECO:0008006" key="4">
    <source>
        <dbReference type="Google" id="ProtNLM"/>
    </source>
</evidence>
<organism evidence="2 3">
    <name type="scientific">Lentithecium fluviatile CBS 122367</name>
    <dbReference type="NCBI Taxonomy" id="1168545"/>
    <lineage>
        <taxon>Eukaryota</taxon>
        <taxon>Fungi</taxon>
        <taxon>Dikarya</taxon>
        <taxon>Ascomycota</taxon>
        <taxon>Pezizomycotina</taxon>
        <taxon>Dothideomycetes</taxon>
        <taxon>Pleosporomycetidae</taxon>
        <taxon>Pleosporales</taxon>
        <taxon>Massarineae</taxon>
        <taxon>Lentitheciaceae</taxon>
        <taxon>Lentithecium</taxon>
    </lineage>
</organism>
<dbReference type="OrthoDB" id="420564at2759"/>
<sequence length="629" mass="69028">MPGMDSSNERPSPGARSSPHGKKRGRHGQTRKEHASEAGVPLMQRASRAAYGVNGASLRTDENESTDASKLSVMPEPKPKHAKTSNSNSTMRDATDLANDLEVGGISLEMTVNHLNTEIRQLAEEVSIPVDASNADIVQEPPPPTKSQLKKMDKQARLVAKHAGDVLQTILPEEVTSVSESIAWDSDPDILCCYNWQDTEDANTIFVPGAPPKWVPQTLPHMLQPDSGFSYSDYNYVRLPRDPYSPLFHALGVMNPDFCFNDVDVIADRNNLRVLLEFVAGKNNGPFRLDLFVTMNTLMLARNGESFWKNQGAAGRGYGINFEKAFTRPTEGMEDSTSHYRYYDAASDELTAEEAAVASGGLAEKPRFDWNAPIRVLQKGHVVPTAQIAELKTTAFKPDGTPPVQCYDQLWFGRTTNLITGQYKSGTGTLDEHRIKIVDATPNVKKWEERQQENLRKLVGLLQQLRTIVKAEKGPIRAAVLVREERSGPIVVRRKEMKWPIVKREFFEKHWRMVRPGGAGQQQFGRGRGNAGRGSSFGRGGAPGYQWGGYQGYQQPDVPSYGQPTIFGGGDGGSQNFNCGAGGGPAYGRRDHPDYERGGAPNRGRRGYGAPRGRGGGYGYGRGPRGGGN</sequence>
<accession>A0A6G1IR02</accession>
<feature type="region of interest" description="Disordered" evidence="1">
    <location>
        <begin position="517"/>
        <end position="629"/>
    </location>
</feature>
<feature type="compositionally biased region" description="Gly residues" evidence="1">
    <location>
        <begin position="610"/>
        <end position="629"/>
    </location>
</feature>
<feature type="compositionally biased region" description="Basic and acidic residues" evidence="1">
    <location>
        <begin position="588"/>
        <end position="597"/>
    </location>
</feature>
<protein>
    <recommendedName>
        <fullName evidence="4">Geranylgeranyl pyrophosphate synthetase</fullName>
    </recommendedName>
</protein>
<feature type="compositionally biased region" description="Polar residues" evidence="1">
    <location>
        <begin position="1"/>
        <end position="10"/>
    </location>
</feature>
<evidence type="ECO:0000313" key="3">
    <source>
        <dbReference type="Proteomes" id="UP000799291"/>
    </source>
</evidence>